<protein>
    <recommendedName>
        <fullName evidence="11">AEC family transporter</fullName>
    </recommendedName>
</protein>
<keyword evidence="5 8" id="KW-0812">Transmembrane</keyword>
<dbReference type="GO" id="GO:0005886">
    <property type="term" value="C:plasma membrane"/>
    <property type="evidence" value="ECO:0007669"/>
    <property type="project" value="UniProtKB-SubCell"/>
</dbReference>
<dbReference type="InterPro" id="IPR004776">
    <property type="entry name" value="Mem_transp_PIN-like"/>
</dbReference>
<keyword evidence="4" id="KW-1003">Cell membrane</keyword>
<keyword evidence="7 8" id="KW-0472">Membrane</keyword>
<feature type="transmembrane region" description="Helical" evidence="8">
    <location>
        <begin position="20"/>
        <end position="42"/>
    </location>
</feature>
<dbReference type="GO" id="GO:0055085">
    <property type="term" value="P:transmembrane transport"/>
    <property type="evidence" value="ECO:0007669"/>
    <property type="project" value="InterPro"/>
</dbReference>
<keyword evidence="6 8" id="KW-1133">Transmembrane helix</keyword>
<feature type="transmembrane region" description="Helical" evidence="8">
    <location>
        <begin position="289"/>
        <end position="309"/>
    </location>
</feature>
<name>A0A7K1ULR4_9MICC</name>
<dbReference type="Gene3D" id="1.20.1530.20">
    <property type="match status" value="2"/>
</dbReference>
<evidence type="ECO:0000256" key="2">
    <source>
        <dbReference type="ARBA" id="ARBA00010145"/>
    </source>
</evidence>
<feature type="transmembrane region" description="Helical" evidence="8">
    <location>
        <begin position="255"/>
        <end position="283"/>
    </location>
</feature>
<feature type="transmembrane region" description="Helical" evidence="8">
    <location>
        <begin position="321"/>
        <end position="342"/>
    </location>
</feature>
<dbReference type="PANTHER" id="PTHR36838">
    <property type="entry name" value="AUXIN EFFLUX CARRIER FAMILY PROTEIN"/>
    <property type="match status" value="1"/>
</dbReference>
<gene>
    <name evidence="9" type="ORF">GNZ21_13805</name>
</gene>
<feature type="transmembrane region" description="Helical" evidence="8">
    <location>
        <begin position="54"/>
        <end position="72"/>
    </location>
</feature>
<proteinExistence type="inferred from homology"/>
<evidence type="ECO:0000256" key="7">
    <source>
        <dbReference type="ARBA" id="ARBA00023136"/>
    </source>
</evidence>
<evidence type="ECO:0000256" key="5">
    <source>
        <dbReference type="ARBA" id="ARBA00022692"/>
    </source>
</evidence>
<keyword evidence="3" id="KW-0813">Transport</keyword>
<dbReference type="Pfam" id="PF03547">
    <property type="entry name" value="Mem_trans"/>
    <property type="match status" value="1"/>
</dbReference>
<accession>A0A7K1ULR4</accession>
<dbReference type="OrthoDB" id="3435874at2"/>
<organism evidence="9 10">
    <name type="scientific">Nesterenkonia alkaliphila</name>
    <dbReference type="NCBI Taxonomy" id="1463631"/>
    <lineage>
        <taxon>Bacteria</taxon>
        <taxon>Bacillati</taxon>
        <taxon>Actinomycetota</taxon>
        <taxon>Actinomycetes</taxon>
        <taxon>Micrococcales</taxon>
        <taxon>Micrococcaceae</taxon>
        <taxon>Nesterenkonia</taxon>
    </lineage>
</organism>
<comment type="subcellular location">
    <subcellularLocation>
        <location evidence="1">Cell membrane</location>
        <topology evidence="1">Multi-pass membrane protein</topology>
    </subcellularLocation>
</comment>
<feature type="transmembrane region" description="Helical" evidence="8">
    <location>
        <begin position="112"/>
        <end position="136"/>
    </location>
</feature>
<evidence type="ECO:0000256" key="3">
    <source>
        <dbReference type="ARBA" id="ARBA00022448"/>
    </source>
</evidence>
<evidence type="ECO:0000313" key="10">
    <source>
        <dbReference type="Proteomes" id="UP000460157"/>
    </source>
</evidence>
<feature type="transmembrane region" description="Helical" evidence="8">
    <location>
        <begin position="194"/>
        <end position="212"/>
    </location>
</feature>
<comment type="similarity">
    <text evidence="2">Belongs to the auxin efflux carrier (TC 2.A.69) family.</text>
</comment>
<comment type="caution">
    <text evidence="9">The sequence shown here is derived from an EMBL/GenBank/DDBJ whole genome shotgun (WGS) entry which is preliminary data.</text>
</comment>
<dbReference type="PANTHER" id="PTHR36838:SF3">
    <property type="entry name" value="TRANSPORTER AUXIN EFFLUX CARRIER EC FAMILY"/>
    <property type="match status" value="1"/>
</dbReference>
<evidence type="ECO:0000256" key="4">
    <source>
        <dbReference type="ARBA" id="ARBA00022475"/>
    </source>
</evidence>
<feature type="transmembrane region" description="Helical" evidence="8">
    <location>
        <begin position="78"/>
        <end position="100"/>
    </location>
</feature>
<evidence type="ECO:0000256" key="8">
    <source>
        <dbReference type="SAM" id="Phobius"/>
    </source>
</evidence>
<dbReference type="EMBL" id="WRPM01000098">
    <property type="protein sequence ID" value="MVT27410.1"/>
    <property type="molecule type" value="Genomic_DNA"/>
</dbReference>
<evidence type="ECO:0000313" key="9">
    <source>
        <dbReference type="EMBL" id="MVT27410.1"/>
    </source>
</evidence>
<dbReference type="InterPro" id="IPR038770">
    <property type="entry name" value="Na+/solute_symporter_sf"/>
</dbReference>
<evidence type="ECO:0000256" key="1">
    <source>
        <dbReference type="ARBA" id="ARBA00004651"/>
    </source>
</evidence>
<evidence type="ECO:0008006" key="11">
    <source>
        <dbReference type="Google" id="ProtNLM"/>
    </source>
</evidence>
<dbReference type="Proteomes" id="UP000460157">
    <property type="component" value="Unassembled WGS sequence"/>
</dbReference>
<feature type="transmembrane region" description="Helical" evidence="8">
    <location>
        <begin position="142"/>
        <end position="162"/>
    </location>
</feature>
<feature type="transmembrane region" description="Helical" evidence="8">
    <location>
        <begin position="224"/>
        <end position="243"/>
    </location>
</feature>
<sequence length="343" mass="36031">MSSPSPGSGGDSPPRRPAVIEMLTVIAPLFAIILLGFGAGFAPRLLQASPHLNAFVFYFALPGFIYTTIISAPPVGHFPWAMPLVVLVVTPTLAIGLYYLSRAMGGLSRDLAAPVSLAGSFGNVGYFGIPISIGLLGPEAGLTAGVVHMVHNIFFMNGYPLVRTAVRTREREGAAASFGDLMSRQLWPILRRGLVLNPVFWFMGLSLLVVLTPFSMPELFDEPVAMLGTTAVPLALFCVGLALHPALQGVRSGAVPVLPIAIGTAAKLAVLPVLTWLALLPFYEQLGPVWAGTLIILAATPSSTTAFIFSETYDGDGRMAAALLVATTAVSLLTLPLVAALLL</sequence>
<reference evidence="9 10" key="1">
    <citation type="submission" date="2019-12" db="EMBL/GenBank/DDBJ databases">
        <title>Nesterenkonia muleiensis sp. nov., a novel actinobacterium isolated from sap of Populus euphratica.</title>
        <authorList>
            <person name="Wang R."/>
        </authorList>
    </citation>
    <scope>NUCLEOTIDE SEQUENCE [LARGE SCALE GENOMIC DNA]</scope>
    <source>
        <strain evidence="9 10">F10</strain>
    </source>
</reference>
<evidence type="ECO:0000256" key="6">
    <source>
        <dbReference type="ARBA" id="ARBA00022989"/>
    </source>
</evidence>
<keyword evidence="10" id="KW-1185">Reference proteome</keyword>
<dbReference type="AlphaFoldDB" id="A0A7K1ULR4"/>